<reference evidence="9" key="1">
    <citation type="journal article" date="2012" name="Nat. Biotechnol.">
        <title>Reference genome sequence of the model plant Setaria.</title>
        <authorList>
            <person name="Bennetzen J.L."/>
            <person name="Schmutz J."/>
            <person name="Wang H."/>
            <person name="Percifield R."/>
            <person name="Hawkins J."/>
            <person name="Pontaroli A.C."/>
            <person name="Estep M."/>
            <person name="Feng L."/>
            <person name="Vaughn J.N."/>
            <person name="Grimwood J."/>
            <person name="Jenkins J."/>
            <person name="Barry K."/>
            <person name="Lindquist E."/>
            <person name="Hellsten U."/>
            <person name="Deshpande S."/>
            <person name="Wang X."/>
            <person name="Wu X."/>
            <person name="Mitros T."/>
            <person name="Triplett J."/>
            <person name="Yang X."/>
            <person name="Ye C.Y."/>
            <person name="Mauro-Herrera M."/>
            <person name="Wang L."/>
            <person name="Li P."/>
            <person name="Sharma M."/>
            <person name="Sharma R."/>
            <person name="Ronald P.C."/>
            <person name="Panaud O."/>
            <person name="Kellogg E.A."/>
            <person name="Brutnell T.P."/>
            <person name="Doust A.N."/>
            <person name="Tuskan G.A."/>
            <person name="Rokhsar D."/>
            <person name="Devos K.M."/>
        </authorList>
    </citation>
    <scope>NUCLEOTIDE SEQUENCE [LARGE SCALE GENOMIC DNA]</scope>
    <source>
        <strain evidence="9">cv. Yugu1</strain>
    </source>
</reference>
<name>K4AKS6_SETIT</name>
<feature type="region of interest" description="Disordered" evidence="6">
    <location>
        <begin position="397"/>
        <end position="477"/>
    </location>
</feature>
<keyword evidence="4" id="KW-0862">Zinc</keyword>
<evidence type="ECO:0000259" key="7">
    <source>
        <dbReference type="PROSITE" id="PS50115"/>
    </source>
</evidence>
<feature type="compositionally biased region" description="Polar residues" evidence="6">
    <location>
        <begin position="450"/>
        <end position="477"/>
    </location>
</feature>
<accession>K4AKS6</accession>
<dbReference type="PANTHER" id="PTHR47021">
    <property type="entry name" value="ADP-RIBOSYLATION FACTOR GTPASE-ACTIVATING PROTEIN AGD6-RELATED"/>
    <property type="match status" value="1"/>
</dbReference>
<dbReference type="InterPro" id="IPR037278">
    <property type="entry name" value="ARFGAP/RecO"/>
</dbReference>
<keyword evidence="3 5" id="KW-0863">Zinc-finger</keyword>
<feature type="compositionally biased region" description="Polar residues" evidence="6">
    <location>
        <begin position="703"/>
        <end position="724"/>
    </location>
</feature>
<dbReference type="SUPFAM" id="SSF57863">
    <property type="entry name" value="ArfGap/RecO-like zinc finger"/>
    <property type="match status" value="1"/>
</dbReference>
<evidence type="ECO:0000313" key="8">
    <source>
        <dbReference type="EnsemblPlants" id="KQK91447"/>
    </source>
</evidence>
<dbReference type="FunCoup" id="K4AKS6">
    <property type="interactions" value="2629"/>
</dbReference>
<dbReference type="PANTHER" id="PTHR47021:SF4">
    <property type="entry name" value="ADP-RIBOSYLATION FACTOR GTPASE-ACTIVATING PROTEIN AGD6-RELATED"/>
    <property type="match status" value="1"/>
</dbReference>
<keyword evidence="1" id="KW-0343">GTPase activation</keyword>
<dbReference type="AlphaFoldDB" id="K4AKS6"/>
<dbReference type="Gene3D" id="1.10.220.150">
    <property type="entry name" value="Arf GTPase activating protein"/>
    <property type="match status" value="1"/>
</dbReference>
<feature type="region of interest" description="Disordered" evidence="6">
    <location>
        <begin position="249"/>
        <end position="279"/>
    </location>
</feature>
<dbReference type="GO" id="GO:0005096">
    <property type="term" value="F:GTPase activator activity"/>
    <property type="evidence" value="ECO:0007669"/>
    <property type="project" value="UniProtKB-KW"/>
</dbReference>
<feature type="compositionally biased region" description="Basic and acidic residues" evidence="6">
    <location>
        <begin position="118"/>
        <end position="127"/>
    </location>
</feature>
<dbReference type="GO" id="GO:0016192">
    <property type="term" value="P:vesicle-mediated transport"/>
    <property type="evidence" value="ECO:0007669"/>
    <property type="project" value="InterPro"/>
</dbReference>
<feature type="compositionally biased region" description="Basic residues" evidence="6">
    <location>
        <begin position="97"/>
        <end position="108"/>
    </location>
</feature>
<dbReference type="EMBL" id="AGNK02006040">
    <property type="status" value="NOT_ANNOTATED_CDS"/>
    <property type="molecule type" value="Genomic_DNA"/>
</dbReference>
<evidence type="ECO:0000256" key="4">
    <source>
        <dbReference type="ARBA" id="ARBA00022833"/>
    </source>
</evidence>
<keyword evidence="2" id="KW-0479">Metal-binding</keyword>
<dbReference type="Pfam" id="PF01412">
    <property type="entry name" value="ArfGap"/>
    <property type="match status" value="1"/>
</dbReference>
<dbReference type="HOGENOM" id="CLU_378755_0_0_1"/>
<keyword evidence="9" id="KW-1185">Reference proteome</keyword>
<feature type="compositionally biased region" description="Polar residues" evidence="6">
    <location>
        <begin position="522"/>
        <end position="531"/>
    </location>
</feature>
<dbReference type="STRING" id="4555.K4AKS6"/>
<dbReference type="OMA" id="PAWKNDS"/>
<dbReference type="eggNOG" id="KOG0704">
    <property type="taxonomic scope" value="Eukaryota"/>
</dbReference>
<feature type="domain" description="Arf-GAP" evidence="7">
    <location>
        <begin position="283"/>
        <end position="399"/>
    </location>
</feature>
<dbReference type="Proteomes" id="UP000004995">
    <property type="component" value="Unassembled WGS sequence"/>
</dbReference>
<dbReference type="GO" id="GO:0008270">
    <property type="term" value="F:zinc ion binding"/>
    <property type="evidence" value="ECO:0007669"/>
    <property type="project" value="UniProtKB-KW"/>
</dbReference>
<feature type="region of interest" description="Disordered" evidence="6">
    <location>
        <begin position="97"/>
        <end position="173"/>
    </location>
</feature>
<feature type="region of interest" description="Disordered" evidence="6">
    <location>
        <begin position="500"/>
        <end position="531"/>
    </location>
</feature>
<protein>
    <recommendedName>
        <fullName evidence="7">Arf-GAP domain-containing protein</fullName>
    </recommendedName>
</protein>
<dbReference type="InterPro" id="IPR044519">
    <property type="entry name" value="ARF_GAP_AGD6/7"/>
</dbReference>
<evidence type="ECO:0000256" key="3">
    <source>
        <dbReference type="ARBA" id="ARBA00022771"/>
    </source>
</evidence>
<organism evidence="8 9">
    <name type="scientific">Setaria italica</name>
    <name type="common">Foxtail millet</name>
    <name type="synonym">Panicum italicum</name>
    <dbReference type="NCBI Taxonomy" id="4555"/>
    <lineage>
        <taxon>Eukaryota</taxon>
        <taxon>Viridiplantae</taxon>
        <taxon>Streptophyta</taxon>
        <taxon>Embryophyta</taxon>
        <taxon>Tracheophyta</taxon>
        <taxon>Spermatophyta</taxon>
        <taxon>Magnoliopsida</taxon>
        <taxon>Liliopsida</taxon>
        <taxon>Poales</taxon>
        <taxon>Poaceae</taxon>
        <taxon>PACMAD clade</taxon>
        <taxon>Panicoideae</taxon>
        <taxon>Panicodae</taxon>
        <taxon>Paniceae</taxon>
        <taxon>Cenchrinae</taxon>
        <taxon>Setaria</taxon>
    </lineage>
</organism>
<dbReference type="PROSITE" id="PS50115">
    <property type="entry name" value="ARFGAP"/>
    <property type="match status" value="1"/>
</dbReference>
<dbReference type="InParanoid" id="K4AKS6"/>
<dbReference type="InterPro" id="IPR001164">
    <property type="entry name" value="ArfGAP_dom"/>
</dbReference>
<evidence type="ECO:0000256" key="5">
    <source>
        <dbReference type="PROSITE-ProRule" id="PRU00288"/>
    </source>
</evidence>
<feature type="compositionally biased region" description="Gly residues" evidence="6">
    <location>
        <begin position="427"/>
        <end position="436"/>
    </location>
</feature>
<feature type="compositionally biased region" description="Basic and acidic residues" evidence="6">
    <location>
        <begin position="675"/>
        <end position="684"/>
    </location>
</feature>
<dbReference type="PRINTS" id="PR00405">
    <property type="entry name" value="REVINTRACTNG"/>
</dbReference>
<feature type="compositionally biased region" description="Low complexity" evidence="6">
    <location>
        <begin position="650"/>
        <end position="669"/>
    </location>
</feature>
<dbReference type="FunFam" id="1.10.220.150:FF:000014">
    <property type="entry name" value="ADP-ribosylation factor GTPase-activating protein"/>
    <property type="match status" value="1"/>
</dbReference>
<sequence>MGSARTVSPREVVHVSISKRSAGGVVAADTHGRDGADLAEGVEQVILPHVLVQIAHVQRRHRRRSRLRLLTPRLHRGSGRRFCLLLLISGPRRRVRGRSSRFHLRRRHEQSNPSWSRRRGECGRRDVSNPARSPAGFRRRDGFWKNSRGRGPRDATGGPPAPFIPAWSASDTGNRPRLAGRPPISVARTPPASFLPHCLRAGPRLSASGVGPCSVRPRPPARVSAVPSGNEGYYLSALGTAHAQAGAEASTSAYLTPPRPARATHPAADPRRRSDPAMASTAARRLRELQAQAGNKTCVDCAQRNPQWASVSYGVFMCLECSGKHRGLGVHISFVRSVTMDSWTEAQLRKMEAGGNDRLNAFLTARGVPKETPHVAKYNSNAAAAYRDRIAALAEGRPWTDPPVVKETPGSGAPAPARKPPVHGSAASGGGGGGGWDDWDDDFRPDMRRNQSVGSFAAAGTQSGRQPPRSKSTQDMYTRQQLEASAANKEDFFARRMAENESKPDGIPPSQGGKYVGFGSSPAPSANRNGGATQGDVMQVVSQGFGRLSLVAASAAQSAASVVQVGTKEIQSKMREGGYDQKVNETVSVVANKTAEIGSKTWGIMRGVMALASQKVEEYAKEGGVGGWGDDWQRGEQNNEPYQRFEHETNSNGWSSSQNSSSKNYNSNSWDDWDDQGKKDEPAKPHQSSDSWAGWDDAKDDSPSYSNHSTSNKGSNQNGTSGVSYWTEGGFR</sequence>
<proteinExistence type="predicted"/>
<dbReference type="EnsemblPlants" id="KQK91447">
    <property type="protein sequence ID" value="KQK91447"/>
    <property type="gene ID" value="SETIT_039502mg"/>
</dbReference>
<dbReference type="Gramene" id="KQK91447">
    <property type="protein sequence ID" value="KQK91447"/>
    <property type="gene ID" value="SETIT_039502mg"/>
</dbReference>
<reference evidence="8" key="2">
    <citation type="submission" date="2018-08" db="UniProtKB">
        <authorList>
            <consortium name="EnsemblPlants"/>
        </authorList>
    </citation>
    <scope>IDENTIFICATION</scope>
    <source>
        <strain evidence="8">Yugu1</strain>
    </source>
</reference>
<evidence type="ECO:0000256" key="2">
    <source>
        <dbReference type="ARBA" id="ARBA00022723"/>
    </source>
</evidence>
<evidence type="ECO:0000256" key="6">
    <source>
        <dbReference type="SAM" id="MobiDB-lite"/>
    </source>
</evidence>
<dbReference type="SMART" id="SM00105">
    <property type="entry name" value="ArfGap"/>
    <property type="match status" value="1"/>
</dbReference>
<dbReference type="CDD" id="cd08830">
    <property type="entry name" value="ArfGap_ArfGap1"/>
    <property type="match status" value="1"/>
</dbReference>
<feature type="region of interest" description="Disordered" evidence="6">
    <location>
        <begin position="646"/>
        <end position="732"/>
    </location>
</feature>
<evidence type="ECO:0000256" key="1">
    <source>
        <dbReference type="ARBA" id="ARBA00022468"/>
    </source>
</evidence>
<evidence type="ECO:0000313" key="9">
    <source>
        <dbReference type="Proteomes" id="UP000004995"/>
    </source>
</evidence>
<dbReference type="InterPro" id="IPR038508">
    <property type="entry name" value="ArfGAP_dom_sf"/>
</dbReference>